<evidence type="ECO:0000256" key="1">
    <source>
        <dbReference type="SAM" id="SignalP"/>
    </source>
</evidence>
<protein>
    <submittedName>
        <fullName evidence="2">Uncharacterized protein</fullName>
    </submittedName>
</protein>
<evidence type="ECO:0000313" key="3">
    <source>
        <dbReference type="Proteomes" id="UP000001312"/>
    </source>
</evidence>
<dbReference type="RefSeq" id="XP_001588468.1">
    <property type="nucleotide sequence ID" value="XM_001588418.1"/>
</dbReference>
<organism evidence="2 3">
    <name type="scientific">Sclerotinia sclerotiorum (strain ATCC 18683 / 1980 / Ss-1)</name>
    <name type="common">White mold</name>
    <name type="synonym">Whetzelinia sclerotiorum</name>
    <dbReference type="NCBI Taxonomy" id="665079"/>
    <lineage>
        <taxon>Eukaryota</taxon>
        <taxon>Fungi</taxon>
        <taxon>Dikarya</taxon>
        <taxon>Ascomycota</taxon>
        <taxon>Pezizomycotina</taxon>
        <taxon>Leotiomycetes</taxon>
        <taxon>Helotiales</taxon>
        <taxon>Sclerotiniaceae</taxon>
        <taxon>Sclerotinia</taxon>
    </lineage>
</organism>
<dbReference type="InParanoid" id="A7EZZ8"/>
<name>A7EZZ8_SCLS1</name>
<accession>A7EZZ8</accession>
<dbReference type="EMBL" id="CH476636">
    <property type="protein sequence ID" value="EDN95040.1"/>
    <property type="molecule type" value="Genomic_DNA"/>
</dbReference>
<dbReference type="GeneID" id="5484434"/>
<dbReference type="KEGG" id="ssl:SS1G_10915"/>
<dbReference type="Proteomes" id="UP000001312">
    <property type="component" value="Unassembled WGS sequence"/>
</dbReference>
<feature type="signal peptide" evidence="1">
    <location>
        <begin position="1"/>
        <end position="18"/>
    </location>
</feature>
<proteinExistence type="predicted"/>
<gene>
    <name evidence="2" type="ORF">SS1G_10915</name>
</gene>
<sequence>MACRSACLSLSSFPIILCANYWGIRKSTASISPPPSPPPLRNQIHNITLYTYKININFDFLTSRVLERTRTHARTHRTARINRKFPRSAPKVTLTYIDYLCKYFLFARYCSGLSSYMIDIDIWHLYRYMYVYLEWG</sequence>
<keyword evidence="3" id="KW-1185">Reference proteome</keyword>
<dbReference type="AlphaFoldDB" id="A7EZZ8"/>
<keyword evidence="1" id="KW-0732">Signal</keyword>
<reference evidence="3" key="1">
    <citation type="journal article" date="2011" name="PLoS Genet.">
        <title>Genomic analysis of the necrotrophic fungal pathogens Sclerotinia sclerotiorum and Botrytis cinerea.</title>
        <authorList>
            <person name="Amselem J."/>
            <person name="Cuomo C.A."/>
            <person name="van Kan J.A."/>
            <person name="Viaud M."/>
            <person name="Benito E.P."/>
            <person name="Couloux A."/>
            <person name="Coutinho P.M."/>
            <person name="de Vries R.P."/>
            <person name="Dyer P.S."/>
            <person name="Fillinger S."/>
            <person name="Fournier E."/>
            <person name="Gout L."/>
            <person name="Hahn M."/>
            <person name="Kohn L."/>
            <person name="Lapalu N."/>
            <person name="Plummer K.M."/>
            <person name="Pradier J.M."/>
            <person name="Quevillon E."/>
            <person name="Sharon A."/>
            <person name="Simon A."/>
            <person name="ten Have A."/>
            <person name="Tudzynski B."/>
            <person name="Tudzynski P."/>
            <person name="Wincker P."/>
            <person name="Andrew M."/>
            <person name="Anthouard V."/>
            <person name="Beever R.E."/>
            <person name="Beffa R."/>
            <person name="Benoit I."/>
            <person name="Bouzid O."/>
            <person name="Brault B."/>
            <person name="Chen Z."/>
            <person name="Choquer M."/>
            <person name="Collemare J."/>
            <person name="Cotton P."/>
            <person name="Danchin E.G."/>
            <person name="Da Silva C."/>
            <person name="Gautier A."/>
            <person name="Giraud C."/>
            <person name="Giraud T."/>
            <person name="Gonzalez C."/>
            <person name="Grossetete S."/>
            <person name="Guldener U."/>
            <person name="Henrissat B."/>
            <person name="Howlett B.J."/>
            <person name="Kodira C."/>
            <person name="Kretschmer M."/>
            <person name="Lappartient A."/>
            <person name="Leroch M."/>
            <person name="Levis C."/>
            <person name="Mauceli E."/>
            <person name="Neuveglise C."/>
            <person name="Oeser B."/>
            <person name="Pearson M."/>
            <person name="Poulain J."/>
            <person name="Poussereau N."/>
            <person name="Quesneville H."/>
            <person name="Rascle C."/>
            <person name="Schumacher J."/>
            <person name="Segurens B."/>
            <person name="Sexton A."/>
            <person name="Silva E."/>
            <person name="Sirven C."/>
            <person name="Soanes D.M."/>
            <person name="Talbot N.J."/>
            <person name="Templeton M."/>
            <person name="Yandava C."/>
            <person name="Yarden O."/>
            <person name="Zeng Q."/>
            <person name="Rollins J.A."/>
            <person name="Lebrun M.H."/>
            <person name="Dickman M."/>
        </authorList>
    </citation>
    <scope>NUCLEOTIDE SEQUENCE [LARGE SCALE GENOMIC DNA]</scope>
    <source>
        <strain evidence="3">ATCC 18683 / 1980 / Ss-1</strain>
    </source>
</reference>
<evidence type="ECO:0000313" key="2">
    <source>
        <dbReference type="EMBL" id="EDN95040.1"/>
    </source>
</evidence>
<feature type="chain" id="PRO_5002706395" evidence="1">
    <location>
        <begin position="19"/>
        <end position="136"/>
    </location>
</feature>